<dbReference type="InterPro" id="IPR049980">
    <property type="entry name" value="LTA4H_cat"/>
</dbReference>
<dbReference type="EMBL" id="HBHW01018546">
    <property type="protein sequence ID" value="CAE0046260.1"/>
    <property type="molecule type" value="Transcribed_RNA"/>
</dbReference>
<dbReference type="SMART" id="SM01263">
    <property type="entry name" value="Leuk-A4-hydro_C"/>
    <property type="match status" value="1"/>
</dbReference>
<feature type="binding site" evidence="10">
    <location>
        <position position="307"/>
    </location>
    <ligand>
        <name>Zn(2+)</name>
        <dbReference type="ChEBI" id="CHEBI:29105"/>
        <note>catalytic</note>
    </ligand>
</feature>
<dbReference type="GO" id="GO:0008237">
    <property type="term" value="F:metallopeptidase activity"/>
    <property type="evidence" value="ECO:0007669"/>
    <property type="project" value="UniProtKB-KW"/>
</dbReference>
<feature type="binding site" evidence="10">
    <location>
        <position position="330"/>
    </location>
    <ligand>
        <name>Zn(2+)</name>
        <dbReference type="ChEBI" id="CHEBI:29105"/>
        <note>catalytic</note>
    </ligand>
</feature>
<dbReference type="InterPro" id="IPR015211">
    <property type="entry name" value="Peptidase_M1_C"/>
</dbReference>
<organism evidence="12">
    <name type="scientific">Rhodosorus marinus</name>
    <dbReference type="NCBI Taxonomy" id="101924"/>
    <lineage>
        <taxon>Eukaryota</taxon>
        <taxon>Rhodophyta</taxon>
        <taxon>Stylonematophyceae</taxon>
        <taxon>Stylonematales</taxon>
        <taxon>Stylonemataceae</taxon>
        <taxon>Rhodosorus</taxon>
    </lineage>
</organism>
<dbReference type="CDD" id="cd09599">
    <property type="entry name" value="M1_LTA4H"/>
    <property type="match status" value="1"/>
</dbReference>
<protein>
    <recommendedName>
        <fullName evidence="11">Peptidase M1 leukotriene A4 hydrolase/aminopeptidase C-terminal domain-containing protein</fullName>
    </recommendedName>
</protein>
<proteinExistence type="inferred from homology"/>
<dbReference type="Gene3D" id="1.25.40.320">
    <property type="entry name" value="Peptidase M1, leukotriene A4 hydrolase/aminopeptidase C-terminal domain"/>
    <property type="match status" value="1"/>
</dbReference>
<evidence type="ECO:0000256" key="3">
    <source>
        <dbReference type="ARBA" id="ARBA00022490"/>
    </source>
</evidence>
<dbReference type="InterPro" id="IPR034015">
    <property type="entry name" value="M1_LTA4H"/>
</dbReference>
<evidence type="ECO:0000256" key="7">
    <source>
        <dbReference type="ARBA" id="ARBA00022833"/>
    </source>
</evidence>
<keyword evidence="8" id="KW-0482">Metalloprotease</keyword>
<feature type="active site" description="Proton donor" evidence="9">
    <location>
        <position position="396"/>
    </location>
</feature>
<keyword evidence="5 10" id="KW-0479">Metal-binding</keyword>
<dbReference type="FunFam" id="3.30.2010.30:FF:000001">
    <property type="entry name" value="Leukotriene A(4) hydrolase"/>
    <property type="match status" value="1"/>
</dbReference>
<dbReference type="SUPFAM" id="SSF55486">
    <property type="entry name" value="Metalloproteases ('zincins'), catalytic domain"/>
    <property type="match status" value="1"/>
</dbReference>
<dbReference type="Gene3D" id="2.60.40.1730">
    <property type="entry name" value="tricorn interacting facor f3 domain"/>
    <property type="match status" value="1"/>
</dbReference>
<dbReference type="SUPFAM" id="SSF48371">
    <property type="entry name" value="ARM repeat"/>
    <property type="match status" value="1"/>
</dbReference>
<feature type="binding site" evidence="10">
    <location>
        <position position="311"/>
    </location>
    <ligand>
        <name>Zn(2+)</name>
        <dbReference type="ChEBI" id="CHEBI:29105"/>
        <note>catalytic</note>
    </ligand>
</feature>
<dbReference type="InterPro" id="IPR045357">
    <property type="entry name" value="Aminopeptidase_N-like_N"/>
</dbReference>
<dbReference type="SUPFAM" id="SSF63737">
    <property type="entry name" value="Leukotriene A4 hydrolase N-terminal domain"/>
    <property type="match status" value="1"/>
</dbReference>
<dbReference type="Pfam" id="PF17900">
    <property type="entry name" value="Peptidase_M1_N"/>
    <property type="match status" value="1"/>
</dbReference>
<evidence type="ECO:0000256" key="2">
    <source>
        <dbReference type="ARBA" id="ARBA00010136"/>
    </source>
</evidence>
<dbReference type="InterPro" id="IPR027268">
    <property type="entry name" value="Peptidase_M4/M1_CTD_sf"/>
</dbReference>
<dbReference type="PANTHER" id="PTHR45726:SF3">
    <property type="entry name" value="LEUKOTRIENE A-4 HYDROLASE"/>
    <property type="match status" value="1"/>
</dbReference>
<dbReference type="InterPro" id="IPR016024">
    <property type="entry name" value="ARM-type_fold"/>
</dbReference>
<dbReference type="PANTHER" id="PTHR45726">
    <property type="entry name" value="LEUKOTRIENE A-4 HYDROLASE"/>
    <property type="match status" value="1"/>
</dbReference>
<sequence>MGKDLSTYSDISDVVTRSIDLSLDVDFETLEVRGWTTLQLEVLAKEEIREVVLDAKGLEIQAVVDDTLDTKLDFVLGEDNKVMGRKLTILLSQGARAQDSLTISIQHTVKAEKSPAVQFLQPHQTVGGQHPYFFTQCHAINARSIVPCQDTPAAKVTYTACINVKTPLKAVMSALAIPESAASRGIGKRRASTLASGFQRFFFEQKIPICTYLLALAVGDLVSADIGPRSSVWCEPGVLKAAEEEFVGTEKFLAAAESLVGEYRWGRYDLLILPPSFPHGGMENPCLTFVTPTLVVGDRSMVHVIAHEIAHSWFGNSLSIGNWEDVWLSEGFAVFLERKIIERVHGLDMKEMHSTAGRSELLLSVERRGKDHPITRLVPDLTADEDPDVWFSTFAYEKGCLFLDYLEEKVGGPAVFEPFLKDYTQEYAMKTVSSALFQQYFEKRFGNIDGLDFDDCLKSPGLPFELANNPTPRLVIPALKVQREITDYAMAGKGELREEDIAGWSVEQIIFLLNALLDSQISASLSLDASTTRELDRIYRFSSLKNGTCVNLWQLICISAGDSAVLDPVVEILRNHGRLRYVRPLYRSLYTSTIGRQLALDTYEASKSFYHPLTAKMVAMDLNLET</sequence>
<evidence type="ECO:0000256" key="1">
    <source>
        <dbReference type="ARBA" id="ARBA00004496"/>
    </source>
</evidence>
<keyword evidence="7 10" id="KW-0862">Zinc</keyword>
<dbReference type="InterPro" id="IPR042097">
    <property type="entry name" value="Aminopeptidase_N-like_N_sf"/>
</dbReference>
<evidence type="ECO:0000259" key="11">
    <source>
        <dbReference type="SMART" id="SM01263"/>
    </source>
</evidence>
<accession>A0A7S2ZQD5</accession>
<comment type="subcellular location">
    <subcellularLocation>
        <location evidence="1">Cytoplasm</location>
    </subcellularLocation>
</comment>
<keyword evidence="3" id="KW-0963">Cytoplasm</keyword>
<gene>
    <name evidence="12" type="ORF">RMAR00112_LOCUS14237</name>
</gene>
<dbReference type="AlphaFoldDB" id="A0A7S2ZQD5"/>
<dbReference type="Pfam" id="PF01433">
    <property type="entry name" value="Peptidase_M1"/>
    <property type="match status" value="1"/>
</dbReference>
<dbReference type="GO" id="GO:0008270">
    <property type="term" value="F:zinc ion binding"/>
    <property type="evidence" value="ECO:0007669"/>
    <property type="project" value="InterPro"/>
</dbReference>
<dbReference type="InterPro" id="IPR014782">
    <property type="entry name" value="Peptidase_M1_dom"/>
</dbReference>
<evidence type="ECO:0000256" key="8">
    <source>
        <dbReference type="ARBA" id="ARBA00023049"/>
    </source>
</evidence>
<dbReference type="Gene3D" id="1.10.390.10">
    <property type="entry name" value="Neutral Protease Domain 2"/>
    <property type="match status" value="1"/>
</dbReference>
<evidence type="ECO:0000256" key="5">
    <source>
        <dbReference type="ARBA" id="ARBA00022723"/>
    </source>
</evidence>
<evidence type="ECO:0000256" key="6">
    <source>
        <dbReference type="ARBA" id="ARBA00022801"/>
    </source>
</evidence>
<dbReference type="InterPro" id="IPR038502">
    <property type="entry name" value="M1_LTA-4_hydro/amino_C_sf"/>
</dbReference>
<comment type="similarity">
    <text evidence="2">Belongs to the peptidase M1 family.</text>
</comment>
<evidence type="ECO:0000256" key="9">
    <source>
        <dbReference type="PIRSR" id="PIRSR634015-1"/>
    </source>
</evidence>
<dbReference type="GO" id="GO:0005829">
    <property type="term" value="C:cytosol"/>
    <property type="evidence" value="ECO:0007669"/>
    <property type="project" value="TreeGrafter"/>
</dbReference>
<dbReference type="Gene3D" id="3.30.2010.30">
    <property type="match status" value="1"/>
</dbReference>
<feature type="active site" description="Proton acceptor" evidence="9">
    <location>
        <position position="308"/>
    </location>
</feature>
<dbReference type="PRINTS" id="PR00756">
    <property type="entry name" value="ALADIPTASE"/>
</dbReference>
<evidence type="ECO:0000256" key="4">
    <source>
        <dbReference type="ARBA" id="ARBA00022670"/>
    </source>
</evidence>
<evidence type="ECO:0000256" key="10">
    <source>
        <dbReference type="PIRSR" id="PIRSR634015-3"/>
    </source>
</evidence>
<dbReference type="InterPro" id="IPR001930">
    <property type="entry name" value="Peptidase_M1"/>
</dbReference>
<comment type="cofactor">
    <cofactor evidence="10">
        <name>Zn(2+)</name>
        <dbReference type="ChEBI" id="CHEBI:29105"/>
    </cofactor>
    <text evidence="10">Binds 1 zinc ion per subunit.</text>
</comment>
<dbReference type="Pfam" id="PF09127">
    <property type="entry name" value="Leuk-A4-hydro_C"/>
    <property type="match status" value="1"/>
</dbReference>
<keyword evidence="6" id="KW-0378">Hydrolase</keyword>
<dbReference type="GO" id="GO:0006508">
    <property type="term" value="P:proteolysis"/>
    <property type="evidence" value="ECO:0007669"/>
    <property type="project" value="UniProtKB-KW"/>
</dbReference>
<reference evidence="12" key="1">
    <citation type="submission" date="2021-01" db="EMBL/GenBank/DDBJ databases">
        <authorList>
            <person name="Corre E."/>
            <person name="Pelletier E."/>
            <person name="Niang G."/>
            <person name="Scheremetjew M."/>
            <person name="Finn R."/>
            <person name="Kale V."/>
            <person name="Holt S."/>
            <person name="Cochrane G."/>
            <person name="Meng A."/>
            <person name="Brown T."/>
            <person name="Cohen L."/>
        </authorList>
    </citation>
    <scope>NUCLEOTIDE SEQUENCE</scope>
    <source>
        <strain evidence="12">CCMP 769</strain>
    </source>
</reference>
<evidence type="ECO:0000313" key="12">
    <source>
        <dbReference type="EMBL" id="CAE0046260.1"/>
    </source>
</evidence>
<keyword evidence="4" id="KW-0645">Protease</keyword>
<feature type="domain" description="Peptidase M1 leukotriene A4 hydrolase/aminopeptidase C-terminal" evidence="11">
    <location>
        <begin position="473"/>
        <end position="622"/>
    </location>
</feature>
<name>A0A7S2ZQD5_9RHOD</name>